<sequence length="149" mass="17214">MIKETLAAAGIDMKIQNVEWSVYLQRLEQQTFEACCLAWTSPIDPDPYQVWHSSQAKLKGSSNHIGFVNSEADGIIEELRVTFDMKKRIELTHRFSRILHEEQPYTFLFAPYELMAVSSRYRNVREFPVGIVNLILWVPSAEQKKVPGL</sequence>
<dbReference type="GO" id="GO:0015833">
    <property type="term" value="P:peptide transport"/>
    <property type="evidence" value="ECO:0007669"/>
    <property type="project" value="TreeGrafter"/>
</dbReference>
<evidence type="ECO:0000256" key="3">
    <source>
        <dbReference type="ARBA" id="ARBA00022729"/>
    </source>
</evidence>
<dbReference type="PANTHER" id="PTHR30290:SF9">
    <property type="entry name" value="OLIGOPEPTIDE-BINDING PROTEIN APPA"/>
    <property type="match status" value="1"/>
</dbReference>
<protein>
    <submittedName>
        <fullName evidence="4">Oligopeptide-binding protein AppA</fullName>
    </submittedName>
</protein>
<keyword evidence="2" id="KW-0813">Transport</keyword>
<dbReference type="AlphaFoldDB" id="A0A645D4Z5"/>
<evidence type="ECO:0000256" key="2">
    <source>
        <dbReference type="ARBA" id="ARBA00022448"/>
    </source>
</evidence>
<dbReference type="GO" id="GO:1904680">
    <property type="term" value="F:peptide transmembrane transporter activity"/>
    <property type="evidence" value="ECO:0007669"/>
    <property type="project" value="TreeGrafter"/>
</dbReference>
<proteinExistence type="inferred from homology"/>
<dbReference type="EMBL" id="VSSQ01032883">
    <property type="protein sequence ID" value="MPM84291.1"/>
    <property type="molecule type" value="Genomic_DNA"/>
</dbReference>
<accession>A0A645D4Z5</accession>
<organism evidence="4">
    <name type="scientific">bioreactor metagenome</name>
    <dbReference type="NCBI Taxonomy" id="1076179"/>
    <lineage>
        <taxon>unclassified sequences</taxon>
        <taxon>metagenomes</taxon>
        <taxon>ecological metagenomes</taxon>
    </lineage>
</organism>
<dbReference type="Gene3D" id="3.40.190.10">
    <property type="entry name" value="Periplasmic binding protein-like II"/>
    <property type="match status" value="1"/>
</dbReference>
<comment type="similarity">
    <text evidence="1">Belongs to the bacterial solute-binding protein 5 family.</text>
</comment>
<reference evidence="4" key="1">
    <citation type="submission" date="2019-08" db="EMBL/GenBank/DDBJ databases">
        <authorList>
            <person name="Kucharzyk K."/>
            <person name="Murdoch R.W."/>
            <person name="Higgins S."/>
            <person name="Loffler F."/>
        </authorList>
    </citation>
    <scope>NUCLEOTIDE SEQUENCE</scope>
</reference>
<keyword evidence="3" id="KW-0732">Signal</keyword>
<comment type="caution">
    <text evidence="4">The sequence shown here is derived from an EMBL/GenBank/DDBJ whole genome shotgun (WGS) entry which is preliminary data.</text>
</comment>
<dbReference type="InterPro" id="IPR039424">
    <property type="entry name" value="SBP_5"/>
</dbReference>
<evidence type="ECO:0000256" key="1">
    <source>
        <dbReference type="ARBA" id="ARBA00005695"/>
    </source>
</evidence>
<name>A0A645D4Z5_9ZZZZ</name>
<dbReference type="SUPFAM" id="SSF53850">
    <property type="entry name" value="Periplasmic binding protein-like II"/>
    <property type="match status" value="1"/>
</dbReference>
<gene>
    <name evidence="4" type="primary">appA_26</name>
    <name evidence="4" type="ORF">SDC9_131362</name>
</gene>
<evidence type="ECO:0000313" key="4">
    <source>
        <dbReference type="EMBL" id="MPM84291.1"/>
    </source>
</evidence>
<dbReference type="Gene3D" id="3.10.105.10">
    <property type="entry name" value="Dipeptide-binding Protein, Domain 3"/>
    <property type="match status" value="1"/>
</dbReference>
<dbReference type="PANTHER" id="PTHR30290">
    <property type="entry name" value="PERIPLASMIC BINDING COMPONENT OF ABC TRANSPORTER"/>
    <property type="match status" value="1"/>
</dbReference>